<sequence length="215" mass="25137">MARRIVEQELSRERILDAARELFVSEGYRSVSMRKIAGKLGYSHGSIYYYFQDKAELFYALVVEDFNALIARQTSLLFRLQQRDVHALKQLMLEFVRFGLDNPHHYEIMFLIRDPELKRYSRTEQAENMNLFASIIQECLNGHPDREKLQFTLPWNLFMALHGLITYAIQFELTYDEVLPLATQHVDLLCSAFELGGLSYAKPGLHFVPKRRVSV</sequence>
<evidence type="ECO:0000313" key="7">
    <source>
        <dbReference type="Proteomes" id="UP000309676"/>
    </source>
</evidence>
<dbReference type="PANTHER" id="PTHR30055:SF234">
    <property type="entry name" value="HTH-TYPE TRANSCRIPTIONAL REGULATOR BETI"/>
    <property type="match status" value="1"/>
</dbReference>
<dbReference type="InterPro" id="IPR036271">
    <property type="entry name" value="Tet_transcr_reg_TetR-rel_C_sf"/>
</dbReference>
<dbReference type="PROSITE" id="PS50977">
    <property type="entry name" value="HTH_TETR_2"/>
    <property type="match status" value="1"/>
</dbReference>
<dbReference type="OrthoDB" id="9815924at2"/>
<dbReference type="SUPFAM" id="SSF46689">
    <property type="entry name" value="Homeodomain-like"/>
    <property type="match status" value="1"/>
</dbReference>
<dbReference type="Pfam" id="PF13305">
    <property type="entry name" value="TetR_C_33"/>
    <property type="match status" value="1"/>
</dbReference>
<dbReference type="PRINTS" id="PR00455">
    <property type="entry name" value="HTHTETR"/>
</dbReference>
<dbReference type="AlphaFoldDB" id="A0A5R9GH69"/>
<dbReference type="SUPFAM" id="SSF48498">
    <property type="entry name" value="Tetracyclin repressor-like, C-terminal domain"/>
    <property type="match status" value="1"/>
</dbReference>
<dbReference type="Pfam" id="PF00440">
    <property type="entry name" value="TetR_N"/>
    <property type="match status" value="1"/>
</dbReference>
<dbReference type="Gene3D" id="1.10.357.10">
    <property type="entry name" value="Tetracycline Repressor, domain 2"/>
    <property type="match status" value="1"/>
</dbReference>
<keyword evidence="7" id="KW-1185">Reference proteome</keyword>
<reference evidence="6 7" key="1">
    <citation type="submission" date="2019-05" db="EMBL/GenBank/DDBJ databases">
        <authorList>
            <person name="Narsing Rao M.P."/>
            <person name="Li W.J."/>
        </authorList>
    </citation>
    <scope>NUCLEOTIDE SEQUENCE [LARGE SCALE GENOMIC DNA]</scope>
    <source>
        <strain evidence="6 7">SYSU_K30003</strain>
    </source>
</reference>
<evidence type="ECO:0000256" key="2">
    <source>
        <dbReference type="ARBA" id="ARBA00023125"/>
    </source>
</evidence>
<comment type="caution">
    <text evidence="6">The sequence shown here is derived from an EMBL/GenBank/DDBJ whole genome shotgun (WGS) entry which is preliminary data.</text>
</comment>
<name>A0A5R9GH69_9BACL</name>
<gene>
    <name evidence="6" type="ORF">FE782_12185</name>
</gene>
<evidence type="ECO:0000259" key="5">
    <source>
        <dbReference type="PROSITE" id="PS50977"/>
    </source>
</evidence>
<keyword evidence="3" id="KW-0804">Transcription</keyword>
<evidence type="ECO:0000256" key="1">
    <source>
        <dbReference type="ARBA" id="ARBA00023015"/>
    </source>
</evidence>
<keyword evidence="1" id="KW-0805">Transcription regulation</keyword>
<feature type="domain" description="HTH tetR-type" evidence="5">
    <location>
        <begin position="9"/>
        <end position="69"/>
    </location>
</feature>
<dbReference type="EMBL" id="VCIW01000006">
    <property type="protein sequence ID" value="TLS52113.1"/>
    <property type="molecule type" value="Genomic_DNA"/>
</dbReference>
<accession>A0A5R9GH69</accession>
<dbReference type="GO" id="GO:0000976">
    <property type="term" value="F:transcription cis-regulatory region binding"/>
    <property type="evidence" value="ECO:0007669"/>
    <property type="project" value="TreeGrafter"/>
</dbReference>
<dbReference type="InterPro" id="IPR025996">
    <property type="entry name" value="MT1864/Rv1816-like_C"/>
</dbReference>
<evidence type="ECO:0000256" key="4">
    <source>
        <dbReference type="PROSITE-ProRule" id="PRU00335"/>
    </source>
</evidence>
<evidence type="ECO:0000313" key="6">
    <source>
        <dbReference type="EMBL" id="TLS52113.1"/>
    </source>
</evidence>
<dbReference type="InterPro" id="IPR009057">
    <property type="entry name" value="Homeodomain-like_sf"/>
</dbReference>
<dbReference type="GO" id="GO:0003700">
    <property type="term" value="F:DNA-binding transcription factor activity"/>
    <property type="evidence" value="ECO:0007669"/>
    <property type="project" value="TreeGrafter"/>
</dbReference>
<dbReference type="InterPro" id="IPR001647">
    <property type="entry name" value="HTH_TetR"/>
</dbReference>
<dbReference type="Proteomes" id="UP000309676">
    <property type="component" value="Unassembled WGS sequence"/>
</dbReference>
<feature type="DNA-binding region" description="H-T-H motif" evidence="4">
    <location>
        <begin position="32"/>
        <end position="51"/>
    </location>
</feature>
<organism evidence="6 7">
    <name type="scientific">Paenibacillus antri</name>
    <dbReference type="NCBI Taxonomy" id="2582848"/>
    <lineage>
        <taxon>Bacteria</taxon>
        <taxon>Bacillati</taxon>
        <taxon>Bacillota</taxon>
        <taxon>Bacilli</taxon>
        <taxon>Bacillales</taxon>
        <taxon>Paenibacillaceae</taxon>
        <taxon>Paenibacillus</taxon>
    </lineage>
</organism>
<dbReference type="RefSeq" id="WP_138194357.1">
    <property type="nucleotide sequence ID" value="NZ_VCIW01000006.1"/>
</dbReference>
<dbReference type="PANTHER" id="PTHR30055">
    <property type="entry name" value="HTH-TYPE TRANSCRIPTIONAL REGULATOR RUTR"/>
    <property type="match status" value="1"/>
</dbReference>
<protein>
    <submittedName>
        <fullName evidence="6">TetR/AcrR family transcriptional regulator</fullName>
    </submittedName>
</protein>
<proteinExistence type="predicted"/>
<keyword evidence="2 4" id="KW-0238">DNA-binding</keyword>
<dbReference type="InterPro" id="IPR050109">
    <property type="entry name" value="HTH-type_TetR-like_transc_reg"/>
</dbReference>
<evidence type="ECO:0000256" key="3">
    <source>
        <dbReference type="ARBA" id="ARBA00023163"/>
    </source>
</evidence>